<keyword evidence="5" id="KW-0547">Nucleotide-binding</keyword>
<dbReference type="InterPro" id="IPR016136">
    <property type="entry name" value="DNA_helicase_N/primase_C"/>
</dbReference>
<dbReference type="InterPro" id="IPR036185">
    <property type="entry name" value="DNA_heli_DnaB-like_N_sf"/>
</dbReference>
<keyword evidence="5" id="KW-0378">Hydrolase</keyword>
<dbReference type="GO" id="GO:0005524">
    <property type="term" value="F:ATP binding"/>
    <property type="evidence" value="ECO:0007669"/>
    <property type="project" value="InterPro"/>
</dbReference>
<dbReference type="GO" id="GO:0003677">
    <property type="term" value="F:DNA binding"/>
    <property type="evidence" value="ECO:0007669"/>
    <property type="project" value="UniProtKB-KW"/>
</dbReference>
<dbReference type="InterPro" id="IPR007693">
    <property type="entry name" value="DNA_helicase_DnaB-like_N"/>
</dbReference>
<keyword evidence="5" id="KW-0067">ATP-binding</keyword>
<keyword evidence="2" id="KW-0235">DNA replication</keyword>
<dbReference type="SUPFAM" id="SSF48024">
    <property type="entry name" value="N-terminal domain of DnaB helicase"/>
    <property type="match status" value="1"/>
</dbReference>
<dbReference type="GO" id="GO:1990077">
    <property type="term" value="C:primosome complex"/>
    <property type="evidence" value="ECO:0007669"/>
    <property type="project" value="UniProtKB-KW"/>
</dbReference>
<feature type="domain" description="DNA helicase DnaB-like N-terminal" evidence="4">
    <location>
        <begin position="31"/>
        <end position="114"/>
    </location>
</feature>
<organism evidence="5 6">
    <name type="scientific">Ectopseudomonas oleovorans</name>
    <name type="common">Pseudomonas oleovorans</name>
    <dbReference type="NCBI Taxonomy" id="301"/>
    <lineage>
        <taxon>Bacteria</taxon>
        <taxon>Pseudomonadati</taxon>
        <taxon>Pseudomonadota</taxon>
        <taxon>Gammaproteobacteria</taxon>
        <taxon>Pseudomonadales</taxon>
        <taxon>Pseudomonadaceae</taxon>
        <taxon>Ectopseudomonas</taxon>
    </lineage>
</organism>
<dbReference type="Pfam" id="PF00772">
    <property type="entry name" value="DnaB"/>
    <property type="match status" value="1"/>
</dbReference>
<protein>
    <submittedName>
        <fullName evidence="5">Replicative DNA helicase</fullName>
        <ecNumber evidence="5">3.6.4.12</ecNumber>
    </submittedName>
</protein>
<accession>A0A379PJV5</accession>
<dbReference type="EC" id="3.6.4.12" evidence="5"/>
<reference evidence="5 6" key="1">
    <citation type="submission" date="2018-06" db="EMBL/GenBank/DDBJ databases">
        <authorList>
            <consortium name="Pathogen Informatics"/>
            <person name="Doyle S."/>
        </authorList>
    </citation>
    <scope>NUCLEOTIDE SEQUENCE [LARGE SCALE GENOMIC DNA]</scope>
    <source>
        <strain evidence="5 6">NCTC10692</strain>
    </source>
</reference>
<dbReference type="EMBL" id="UGUV01000003">
    <property type="protein sequence ID" value="SUE72415.1"/>
    <property type="molecule type" value="Genomic_DNA"/>
</dbReference>
<evidence type="ECO:0000256" key="2">
    <source>
        <dbReference type="ARBA" id="ARBA00022705"/>
    </source>
</evidence>
<keyword evidence="5" id="KW-0347">Helicase</keyword>
<evidence type="ECO:0000256" key="1">
    <source>
        <dbReference type="ARBA" id="ARBA00022515"/>
    </source>
</evidence>
<gene>
    <name evidence="5" type="primary">dnaB_2</name>
    <name evidence="5" type="ORF">NCTC10692_04570</name>
</gene>
<dbReference type="PANTHER" id="PTHR30153:SF2">
    <property type="entry name" value="REPLICATIVE DNA HELICASE"/>
    <property type="match status" value="1"/>
</dbReference>
<sequence>MSLPLDANHTTQTSPGLIRLDPAYALAAHLAERNLLGYLMLNGEAWRVVAKIIDPGDFEGYPHCRIYLAMETLASLGEAIDILTLCELLESDEHYQAAGGIQLLGQLATETPIRFEQVSGLARLLRGFGVLRSSLNEAYQGQRRLCSLLEAKFFGLSHGKSWVATIEDTIRQEQAFPQTWLGQRVCYVYDESVTEDATL</sequence>
<keyword evidence="3" id="KW-0238">DNA-binding</keyword>
<evidence type="ECO:0000313" key="6">
    <source>
        <dbReference type="Proteomes" id="UP000255303"/>
    </source>
</evidence>
<dbReference type="PANTHER" id="PTHR30153">
    <property type="entry name" value="REPLICATIVE DNA HELICASE DNAB"/>
    <property type="match status" value="1"/>
</dbReference>
<proteinExistence type="predicted"/>
<dbReference type="AlphaFoldDB" id="A0A379PJV5"/>
<dbReference type="GO" id="GO:0005829">
    <property type="term" value="C:cytosol"/>
    <property type="evidence" value="ECO:0007669"/>
    <property type="project" value="TreeGrafter"/>
</dbReference>
<dbReference type="RefSeq" id="WP_057390158.1">
    <property type="nucleotide sequence ID" value="NZ_FNZC01000073.1"/>
</dbReference>
<dbReference type="GO" id="GO:0006269">
    <property type="term" value="P:DNA replication, synthesis of primer"/>
    <property type="evidence" value="ECO:0007669"/>
    <property type="project" value="UniProtKB-KW"/>
</dbReference>
<dbReference type="Gene3D" id="1.10.860.10">
    <property type="entry name" value="DNAb Helicase, Chain A"/>
    <property type="match status" value="1"/>
</dbReference>
<evidence type="ECO:0000313" key="5">
    <source>
        <dbReference type="EMBL" id="SUE72415.1"/>
    </source>
</evidence>
<evidence type="ECO:0000259" key="4">
    <source>
        <dbReference type="Pfam" id="PF00772"/>
    </source>
</evidence>
<keyword evidence="1" id="KW-0639">Primosome</keyword>
<dbReference type="GO" id="GO:0003678">
    <property type="term" value="F:DNA helicase activity"/>
    <property type="evidence" value="ECO:0007669"/>
    <property type="project" value="UniProtKB-EC"/>
</dbReference>
<name>A0A379PJV5_ECTOL</name>
<evidence type="ECO:0000256" key="3">
    <source>
        <dbReference type="ARBA" id="ARBA00023125"/>
    </source>
</evidence>
<dbReference type="Proteomes" id="UP000255303">
    <property type="component" value="Unassembled WGS sequence"/>
</dbReference>
<dbReference type="GO" id="GO:0016787">
    <property type="term" value="F:hydrolase activity"/>
    <property type="evidence" value="ECO:0007669"/>
    <property type="project" value="UniProtKB-KW"/>
</dbReference>